<dbReference type="EMBL" id="JAVUPU010000003">
    <property type="protein sequence ID" value="MDT9598803.1"/>
    <property type="molecule type" value="Genomic_DNA"/>
</dbReference>
<dbReference type="InterPro" id="IPR025877">
    <property type="entry name" value="MobA-like_NTP_Trfase"/>
</dbReference>
<evidence type="ECO:0000259" key="2">
    <source>
        <dbReference type="Pfam" id="PF12804"/>
    </source>
</evidence>
<dbReference type="Pfam" id="PF12804">
    <property type="entry name" value="NTP_transf_3"/>
    <property type="match status" value="1"/>
</dbReference>
<organism evidence="3 4">
    <name type="scientific">Sphingosinicella rhizophila</name>
    <dbReference type="NCBI Taxonomy" id="3050082"/>
    <lineage>
        <taxon>Bacteria</taxon>
        <taxon>Pseudomonadati</taxon>
        <taxon>Pseudomonadota</taxon>
        <taxon>Alphaproteobacteria</taxon>
        <taxon>Sphingomonadales</taxon>
        <taxon>Sphingosinicellaceae</taxon>
        <taxon>Sphingosinicella</taxon>
    </lineage>
</organism>
<evidence type="ECO:0000256" key="1">
    <source>
        <dbReference type="ARBA" id="ARBA00022842"/>
    </source>
</evidence>
<accession>A0ABU3Q5W5</accession>
<dbReference type="GO" id="GO:0016740">
    <property type="term" value="F:transferase activity"/>
    <property type="evidence" value="ECO:0007669"/>
    <property type="project" value="UniProtKB-KW"/>
</dbReference>
<name>A0ABU3Q5W5_9SPHN</name>
<keyword evidence="4" id="KW-1185">Reference proteome</keyword>
<dbReference type="SUPFAM" id="SSF53448">
    <property type="entry name" value="Nucleotide-diphospho-sugar transferases"/>
    <property type="match status" value="1"/>
</dbReference>
<sequence length="200" mass="21317">MIALEKTIAILLCAGLSRRFGDEDKLAASFDEKPLVAHAADMLASLPFQALIAVLPGGQGQTQLHAMLTARGFRIAENPRPSDGKDSSIRAGLQMALRYRPKAMLIALGDMPFVTSDHVARLSRAVTPVAAAMSFTSGRRSPPLIVPVGMAEAITSRGDVPVRDIVTAKCLVEVSASERELADLDTAQDFAAYRAGERDS</sequence>
<keyword evidence="1" id="KW-0460">Magnesium</keyword>
<protein>
    <submittedName>
        <fullName evidence="3">NTP transferase domain-containing protein</fullName>
    </submittedName>
</protein>
<dbReference type="Proteomes" id="UP001259572">
    <property type="component" value="Unassembled WGS sequence"/>
</dbReference>
<reference evidence="3 4" key="1">
    <citation type="submission" date="2023-05" db="EMBL/GenBank/DDBJ databases">
        <authorList>
            <person name="Guo Y."/>
        </authorList>
    </citation>
    <scope>NUCLEOTIDE SEQUENCE [LARGE SCALE GENOMIC DNA]</scope>
    <source>
        <strain evidence="3 4">GR2756</strain>
    </source>
</reference>
<dbReference type="RefSeq" id="WP_315725166.1">
    <property type="nucleotide sequence ID" value="NZ_JAVUPU010000003.1"/>
</dbReference>
<dbReference type="Gene3D" id="3.90.550.10">
    <property type="entry name" value="Spore Coat Polysaccharide Biosynthesis Protein SpsA, Chain A"/>
    <property type="match status" value="1"/>
</dbReference>
<gene>
    <name evidence="3" type="ORF">RQX22_07575</name>
</gene>
<proteinExistence type="predicted"/>
<dbReference type="InterPro" id="IPR029044">
    <property type="entry name" value="Nucleotide-diphossugar_trans"/>
</dbReference>
<feature type="domain" description="MobA-like NTP transferase" evidence="2">
    <location>
        <begin position="9"/>
        <end position="156"/>
    </location>
</feature>
<dbReference type="PANTHER" id="PTHR43777">
    <property type="entry name" value="MOLYBDENUM COFACTOR CYTIDYLYLTRANSFERASE"/>
    <property type="match status" value="1"/>
</dbReference>
<comment type="caution">
    <text evidence="3">The sequence shown here is derived from an EMBL/GenBank/DDBJ whole genome shotgun (WGS) entry which is preliminary data.</text>
</comment>
<keyword evidence="3" id="KW-0808">Transferase</keyword>
<evidence type="ECO:0000313" key="3">
    <source>
        <dbReference type="EMBL" id="MDT9598803.1"/>
    </source>
</evidence>
<evidence type="ECO:0000313" key="4">
    <source>
        <dbReference type="Proteomes" id="UP001259572"/>
    </source>
</evidence>
<dbReference type="PANTHER" id="PTHR43777:SF1">
    <property type="entry name" value="MOLYBDENUM COFACTOR CYTIDYLYLTRANSFERASE"/>
    <property type="match status" value="1"/>
</dbReference>